<dbReference type="EMBL" id="NCKU01011218">
    <property type="protein sequence ID" value="RWS00513.1"/>
    <property type="molecule type" value="Genomic_DNA"/>
</dbReference>
<dbReference type="InterPro" id="IPR001810">
    <property type="entry name" value="F-box_dom"/>
</dbReference>
<dbReference type="SUPFAM" id="SSF81383">
    <property type="entry name" value="F-box domain"/>
    <property type="match status" value="1"/>
</dbReference>
<dbReference type="Pfam" id="PF00646">
    <property type="entry name" value="F-box"/>
    <property type="match status" value="1"/>
</dbReference>
<organism evidence="3 4">
    <name type="scientific">Dinothrombium tinctorium</name>
    <dbReference type="NCBI Taxonomy" id="1965070"/>
    <lineage>
        <taxon>Eukaryota</taxon>
        <taxon>Metazoa</taxon>
        <taxon>Ecdysozoa</taxon>
        <taxon>Arthropoda</taxon>
        <taxon>Chelicerata</taxon>
        <taxon>Arachnida</taxon>
        <taxon>Acari</taxon>
        <taxon>Acariformes</taxon>
        <taxon>Trombidiformes</taxon>
        <taxon>Prostigmata</taxon>
        <taxon>Anystina</taxon>
        <taxon>Parasitengona</taxon>
        <taxon>Trombidioidea</taxon>
        <taxon>Trombidiidae</taxon>
        <taxon>Dinothrombium</taxon>
    </lineage>
</organism>
<dbReference type="Proteomes" id="UP000285301">
    <property type="component" value="Unassembled WGS sequence"/>
</dbReference>
<dbReference type="AlphaFoldDB" id="A0A3S3RGI6"/>
<dbReference type="SUPFAM" id="SSF52047">
    <property type="entry name" value="RNI-like"/>
    <property type="match status" value="1"/>
</dbReference>
<reference evidence="3 4" key="1">
    <citation type="journal article" date="2018" name="Gigascience">
        <title>Genomes of trombidid mites reveal novel predicted allergens and laterally-transferred genes associated with secondary metabolism.</title>
        <authorList>
            <person name="Dong X."/>
            <person name="Chaisiri K."/>
            <person name="Xia D."/>
            <person name="Armstrong S.D."/>
            <person name="Fang Y."/>
            <person name="Donnelly M.J."/>
            <person name="Kadowaki T."/>
            <person name="McGarry J.W."/>
            <person name="Darby A.C."/>
            <person name="Makepeace B.L."/>
        </authorList>
    </citation>
    <scope>NUCLEOTIDE SEQUENCE [LARGE SCALE GENOMIC DNA]</scope>
    <source>
        <strain evidence="3">UoL-WK</strain>
    </source>
</reference>
<dbReference type="Gene3D" id="3.80.10.10">
    <property type="entry name" value="Ribonuclease Inhibitor"/>
    <property type="match status" value="1"/>
</dbReference>
<dbReference type="OrthoDB" id="6535031at2759"/>
<gene>
    <name evidence="3" type="ORF">B4U79_16855</name>
    <name evidence="2" type="ORF">B4U79_16856</name>
</gene>
<proteinExistence type="predicted"/>
<accession>A0A3S3RGI6</accession>
<reference evidence="3" key="2">
    <citation type="submission" date="2018-11" db="EMBL/GenBank/DDBJ databases">
        <title>Trombidioid mite genomics.</title>
        <authorList>
            <person name="Dong X."/>
        </authorList>
    </citation>
    <scope>NUCLEOTIDE SEQUENCE</scope>
    <source>
        <strain evidence="3">UoL-WK</strain>
    </source>
</reference>
<dbReference type="InterPro" id="IPR032675">
    <property type="entry name" value="LRR_dom_sf"/>
</dbReference>
<name>A0A3S3RGI6_9ACAR</name>
<evidence type="ECO:0000313" key="3">
    <source>
        <dbReference type="EMBL" id="RWS00514.1"/>
    </source>
</evidence>
<dbReference type="CDD" id="cd09917">
    <property type="entry name" value="F-box_SF"/>
    <property type="match status" value="1"/>
</dbReference>
<protein>
    <recommendedName>
        <fullName evidence="1">F-box domain-containing protein</fullName>
    </recommendedName>
</protein>
<feature type="domain" description="F-box" evidence="1">
    <location>
        <begin position="9"/>
        <end position="44"/>
    </location>
</feature>
<keyword evidence="4" id="KW-1185">Reference proteome</keyword>
<evidence type="ECO:0000313" key="2">
    <source>
        <dbReference type="EMBL" id="RWS00513.1"/>
    </source>
</evidence>
<dbReference type="InterPro" id="IPR036047">
    <property type="entry name" value="F-box-like_dom_sf"/>
</dbReference>
<dbReference type="EMBL" id="NCKU01011217">
    <property type="protein sequence ID" value="RWS00514.1"/>
    <property type="molecule type" value="Genomic_DNA"/>
</dbReference>
<sequence>MESKESSFERLTDDVLMKIVSFVAFKDMPSLRCTSKRLNSICGQQLLSRSVLVNEGFFDFKQQCYLYENGIFNKEMKIRLTYAKMLNLLKKTLPNVRSLALVAVDGLFDENVHIIGEYLPNLQNLFIFEKNDHLKDSGLSRLFPKCPNLQRVWIHGIGLDGSCFKSLSKITYFSYMPYYNSFIETIDLTMLVSSLQTLRIHSKNHFSFPKHFLPHCDHLKSLSIPIFDETQFATILNNISVVGRVSKLGVAIHFQLESELLQTLLPNHAIKNLSFKFLSFVSTENIGELLQRFPNVEHLCLKLKRPGNHSRNEVVDINQLLSIISNVQRLQTLELCVRKEHNAKSLRINTLLSLLNIERLRDLQIGYLWAEEVNEIIACVQDYYSQRSDKRVKISLIIGDKATVFVPSANIAFNLIDRISRHGYYASQCALSVAISFV</sequence>
<evidence type="ECO:0000259" key="1">
    <source>
        <dbReference type="Pfam" id="PF00646"/>
    </source>
</evidence>
<comment type="caution">
    <text evidence="3">The sequence shown here is derived from an EMBL/GenBank/DDBJ whole genome shotgun (WGS) entry which is preliminary data.</text>
</comment>
<evidence type="ECO:0000313" key="4">
    <source>
        <dbReference type="Proteomes" id="UP000285301"/>
    </source>
</evidence>